<dbReference type="Gene3D" id="3.90.190.20">
    <property type="entry name" value="Mur ligase, C-terminal domain"/>
    <property type="match status" value="1"/>
</dbReference>
<dbReference type="NCBIfam" id="TIGR01085">
    <property type="entry name" value="murE"/>
    <property type="match status" value="1"/>
</dbReference>
<comment type="subcellular location">
    <subcellularLocation>
        <location evidence="8 9">Cytoplasm</location>
    </subcellularLocation>
</comment>
<comment type="catalytic activity">
    <reaction evidence="8">
        <text>UDP-N-acetyl-alpha-D-muramoyl-L-alanyl-D-glutamate + meso-2,6-diaminopimelate + ATP = UDP-N-acetyl-alpha-D-muramoyl-L-alanyl-gamma-D-glutamyl-meso-2,6-diaminopimelate + ADP + phosphate + H(+)</text>
        <dbReference type="Rhea" id="RHEA:23676"/>
        <dbReference type="ChEBI" id="CHEBI:15378"/>
        <dbReference type="ChEBI" id="CHEBI:30616"/>
        <dbReference type="ChEBI" id="CHEBI:43474"/>
        <dbReference type="ChEBI" id="CHEBI:57791"/>
        <dbReference type="ChEBI" id="CHEBI:83900"/>
        <dbReference type="ChEBI" id="CHEBI:83905"/>
        <dbReference type="ChEBI" id="CHEBI:456216"/>
        <dbReference type="EC" id="6.3.2.13"/>
    </reaction>
</comment>
<dbReference type="InterPro" id="IPR013221">
    <property type="entry name" value="Mur_ligase_cen"/>
</dbReference>
<dbReference type="InterPro" id="IPR035911">
    <property type="entry name" value="MurE/MurF_N"/>
</dbReference>
<evidence type="ECO:0000313" key="13">
    <source>
        <dbReference type="EMBL" id="MFD2616971.1"/>
    </source>
</evidence>
<dbReference type="Proteomes" id="UP001597458">
    <property type="component" value="Unassembled WGS sequence"/>
</dbReference>
<evidence type="ECO:0000256" key="8">
    <source>
        <dbReference type="HAMAP-Rule" id="MF_00208"/>
    </source>
</evidence>
<keyword evidence="8" id="KW-0067">ATP-binding</keyword>
<comment type="pathway">
    <text evidence="1 8 9">Cell wall biogenesis; peptidoglycan biosynthesis.</text>
</comment>
<dbReference type="Gene3D" id="3.40.1190.10">
    <property type="entry name" value="Mur-like, catalytic domain"/>
    <property type="match status" value="1"/>
</dbReference>
<dbReference type="EMBL" id="JBHUMR010000008">
    <property type="protein sequence ID" value="MFD2616971.1"/>
    <property type="molecule type" value="Genomic_DNA"/>
</dbReference>
<comment type="cofactor">
    <cofactor evidence="8">
        <name>Mg(2+)</name>
        <dbReference type="ChEBI" id="CHEBI:18420"/>
    </cofactor>
</comment>
<comment type="caution">
    <text evidence="13">The sequence shown here is derived from an EMBL/GenBank/DDBJ whole genome shotgun (WGS) entry which is preliminary data.</text>
</comment>
<comment type="function">
    <text evidence="8">Catalyzes the addition of meso-diaminopimelic acid to the nucleotide precursor UDP-N-acetylmuramoyl-L-alanyl-D-glutamate (UMAG) in the biosynthesis of bacterial cell-wall peptidoglycan.</text>
</comment>
<comment type="similarity">
    <text evidence="2 8">Belongs to the MurCDEF family. MurE subfamily.</text>
</comment>
<keyword evidence="8" id="KW-0963">Cytoplasm</keyword>
<dbReference type="PANTHER" id="PTHR23135">
    <property type="entry name" value="MUR LIGASE FAMILY MEMBER"/>
    <property type="match status" value="1"/>
</dbReference>
<dbReference type="EC" id="6.3.2.13" evidence="8"/>
<dbReference type="InterPro" id="IPR036565">
    <property type="entry name" value="Mur-like_cat_sf"/>
</dbReference>
<feature type="binding site" evidence="8">
    <location>
        <position position="458"/>
    </location>
    <ligand>
        <name>meso-2,6-diaminopimelate</name>
        <dbReference type="ChEBI" id="CHEBI:57791"/>
    </ligand>
</feature>
<feature type="binding site" evidence="8">
    <location>
        <position position="462"/>
    </location>
    <ligand>
        <name>meso-2,6-diaminopimelate</name>
        <dbReference type="ChEBI" id="CHEBI:57791"/>
    </ligand>
</feature>
<dbReference type="PANTHER" id="PTHR23135:SF4">
    <property type="entry name" value="UDP-N-ACETYLMURAMOYL-L-ALANYL-D-GLUTAMATE--2,6-DIAMINOPIMELATE LIGASE MURE HOMOLOG, CHLOROPLASTIC"/>
    <property type="match status" value="1"/>
</dbReference>
<evidence type="ECO:0000259" key="11">
    <source>
        <dbReference type="Pfam" id="PF02875"/>
    </source>
</evidence>
<feature type="binding site" evidence="8">
    <location>
        <position position="186"/>
    </location>
    <ligand>
        <name>UDP-N-acetyl-alpha-D-muramoyl-L-alanyl-D-glutamate</name>
        <dbReference type="ChEBI" id="CHEBI:83900"/>
    </ligand>
</feature>
<dbReference type="InterPro" id="IPR000713">
    <property type="entry name" value="Mur_ligase_N"/>
</dbReference>
<feature type="modified residue" description="N6-carboxylysine" evidence="8">
    <location>
        <position position="218"/>
    </location>
</feature>
<evidence type="ECO:0000256" key="1">
    <source>
        <dbReference type="ARBA" id="ARBA00004752"/>
    </source>
</evidence>
<dbReference type="InterPro" id="IPR004101">
    <property type="entry name" value="Mur_ligase_C"/>
</dbReference>
<comment type="PTM">
    <text evidence="8">Carboxylation is probably crucial for Mg(2+) binding and, consequently, for the gamma-phosphate positioning of ATP.</text>
</comment>
<comment type="caution">
    <text evidence="8">Lacks conserved residue(s) required for the propagation of feature annotation.</text>
</comment>
<evidence type="ECO:0000313" key="14">
    <source>
        <dbReference type="Proteomes" id="UP001597458"/>
    </source>
</evidence>
<gene>
    <name evidence="8" type="primary">murE</name>
    <name evidence="13" type="ORF">ACFSTF_06550</name>
</gene>
<feature type="domain" description="Mur ligase N-terminal catalytic" evidence="10">
    <location>
        <begin position="26"/>
        <end position="81"/>
    </location>
</feature>
<feature type="domain" description="Mur ligase central" evidence="12">
    <location>
        <begin position="107"/>
        <end position="312"/>
    </location>
</feature>
<keyword evidence="14" id="KW-1185">Reference proteome</keyword>
<evidence type="ECO:0000256" key="3">
    <source>
        <dbReference type="ARBA" id="ARBA00022618"/>
    </source>
</evidence>
<feature type="binding site" evidence="8">
    <location>
        <position position="184"/>
    </location>
    <ligand>
        <name>UDP-N-acetyl-alpha-D-muramoyl-L-alanyl-D-glutamate</name>
        <dbReference type="ChEBI" id="CHEBI:83900"/>
    </ligand>
</feature>
<reference evidence="14" key="1">
    <citation type="journal article" date="2019" name="Int. J. Syst. Evol. Microbiol.">
        <title>The Global Catalogue of Microorganisms (GCM) 10K type strain sequencing project: providing services to taxonomists for standard genome sequencing and annotation.</title>
        <authorList>
            <consortium name="The Broad Institute Genomics Platform"/>
            <consortium name="The Broad Institute Genome Sequencing Center for Infectious Disease"/>
            <person name="Wu L."/>
            <person name="Ma J."/>
        </authorList>
    </citation>
    <scope>NUCLEOTIDE SEQUENCE [LARGE SCALE GENOMIC DNA]</scope>
    <source>
        <strain evidence="14">TISTR 2241</strain>
    </source>
</reference>
<keyword evidence="6 8" id="KW-0131">Cell cycle</keyword>
<dbReference type="GO" id="GO:0008765">
    <property type="term" value="F:UDP-N-acetylmuramoylalanyl-D-glutamate-2,6-diaminopimelate ligase activity"/>
    <property type="evidence" value="ECO:0007669"/>
    <property type="project" value="UniProtKB-EC"/>
</dbReference>
<dbReference type="Gene3D" id="3.40.1390.10">
    <property type="entry name" value="MurE/MurF, N-terminal domain"/>
    <property type="match status" value="1"/>
</dbReference>
<evidence type="ECO:0000256" key="4">
    <source>
        <dbReference type="ARBA" id="ARBA00022960"/>
    </source>
</evidence>
<keyword evidence="8 13" id="KW-0436">Ligase</keyword>
<keyword evidence="5 8" id="KW-0573">Peptidoglycan synthesis</keyword>
<feature type="binding site" evidence="8">
    <location>
        <position position="150"/>
    </location>
    <ligand>
        <name>UDP-N-acetyl-alpha-D-muramoyl-L-alanyl-D-glutamate</name>
        <dbReference type="ChEBI" id="CHEBI:83900"/>
    </ligand>
</feature>
<sequence>MKLKKLLKALSTHDDYVQNEDPEILELEIDSRLVTKGTLFFCIKGYQTDGHKFAKQAVENGAVAIIAEDELDVEVPVVYVNDAHLALAMISDYFYGQPSKSMNLMGVTGTNGKTTVTHLIRSIQEDANISTGLIGTMGMKYKDQFIPVNNTTPESYLVQRYLKKMKDEEIQSVIMEVSSHALYQGRVHGCDFDIGIFTNLTQDHLDFHETMKDYLYAKSLLFSQLGNTYDLKHPKAAVLNIDDPATRIYRHMTAAPVWTYGIANDADFRAEDIKITANGTEFRLVTKTGSYPVSMQLIGKFSVYNVLASLLACYLKGIKIETMIKTIEKVKGVPGRFETVKAGQPFTVIVDYSHTADSLQNALETIKEFAKGKIITVIGCGGDRDKTKRPIMAKTAVDLSDLVILTSDNPRTEDPEKILEDMEAGVVNRDYIKEIDRRVAIKMAVQKADKNDIILIAGKGHETYQIIGSTKYDFDDRLVAKEAIKEITNR</sequence>
<keyword evidence="7 8" id="KW-0961">Cell wall biogenesis/degradation</keyword>
<feature type="binding site" evidence="8">
    <location>
        <position position="31"/>
    </location>
    <ligand>
        <name>UDP-N-acetyl-alpha-D-muramoyl-L-alanyl-D-glutamate</name>
        <dbReference type="ChEBI" id="CHEBI:83900"/>
    </ligand>
</feature>
<evidence type="ECO:0000259" key="10">
    <source>
        <dbReference type="Pfam" id="PF01225"/>
    </source>
</evidence>
<feature type="binding site" evidence="8">
    <location>
        <begin position="109"/>
        <end position="115"/>
    </location>
    <ligand>
        <name>ATP</name>
        <dbReference type="ChEBI" id="CHEBI:30616"/>
    </ligand>
</feature>
<keyword evidence="4 8" id="KW-0133">Cell shape</keyword>
<dbReference type="InterPro" id="IPR036615">
    <property type="entry name" value="Mur_ligase_C_dom_sf"/>
</dbReference>
<evidence type="ECO:0000256" key="9">
    <source>
        <dbReference type="RuleBase" id="RU004135"/>
    </source>
</evidence>
<dbReference type="HAMAP" id="MF_00208">
    <property type="entry name" value="MurE"/>
    <property type="match status" value="1"/>
</dbReference>
<evidence type="ECO:0000256" key="6">
    <source>
        <dbReference type="ARBA" id="ARBA00023306"/>
    </source>
</evidence>
<feature type="binding site" evidence="8">
    <location>
        <position position="384"/>
    </location>
    <ligand>
        <name>meso-2,6-diaminopimelate</name>
        <dbReference type="ChEBI" id="CHEBI:57791"/>
    </ligand>
</feature>
<keyword evidence="8" id="KW-0547">Nucleotide-binding</keyword>
<proteinExistence type="inferred from homology"/>
<dbReference type="NCBIfam" id="NF001126">
    <property type="entry name" value="PRK00139.1-4"/>
    <property type="match status" value="1"/>
</dbReference>
<dbReference type="NCBIfam" id="NF001124">
    <property type="entry name" value="PRK00139.1-2"/>
    <property type="match status" value="1"/>
</dbReference>
<feature type="binding site" evidence="8">
    <location>
        <begin position="408"/>
        <end position="411"/>
    </location>
    <ligand>
        <name>meso-2,6-diaminopimelate</name>
        <dbReference type="ChEBI" id="CHEBI:57791"/>
    </ligand>
</feature>
<dbReference type="SUPFAM" id="SSF63418">
    <property type="entry name" value="MurE/MurF N-terminal domain"/>
    <property type="match status" value="1"/>
</dbReference>
<dbReference type="Pfam" id="PF01225">
    <property type="entry name" value="Mur_ligase"/>
    <property type="match status" value="1"/>
</dbReference>
<evidence type="ECO:0000256" key="5">
    <source>
        <dbReference type="ARBA" id="ARBA00022984"/>
    </source>
</evidence>
<dbReference type="SUPFAM" id="SSF53623">
    <property type="entry name" value="MurD-like peptide ligases, catalytic domain"/>
    <property type="match status" value="1"/>
</dbReference>
<keyword evidence="3 8" id="KW-0132">Cell division</keyword>
<feature type="domain" description="Mur ligase C-terminal" evidence="11">
    <location>
        <begin position="335"/>
        <end position="460"/>
    </location>
</feature>
<feature type="short sequence motif" description="Meso-diaminopimelate recognition motif" evidence="8">
    <location>
        <begin position="408"/>
        <end position="411"/>
    </location>
</feature>
<dbReference type="Pfam" id="PF08245">
    <property type="entry name" value="Mur_ligase_M"/>
    <property type="match status" value="1"/>
</dbReference>
<dbReference type="InterPro" id="IPR005761">
    <property type="entry name" value="UDP-N-AcMur-Glu-dNH2Pim_ligase"/>
</dbReference>
<feature type="binding site" evidence="8">
    <location>
        <begin position="151"/>
        <end position="152"/>
    </location>
    <ligand>
        <name>UDP-N-acetyl-alpha-D-muramoyl-L-alanyl-D-glutamate</name>
        <dbReference type="ChEBI" id="CHEBI:83900"/>
    </ligand>
</feature>
<dbReference type="SUPFAM" id="SSF53244">
    <property type="entry name" value="MurD-like peptide ligases, peptide-binding domain"/>
    <property type="match status" value="1"/>
</dbReference>
<protein>
    <recommendedName>
        <fullName evidence="8">UDP-N-acetylmuramoyl-L-alanyl-D-glutamate--2,6-diaminopimelate ligase</fullName>
        <ecNumber evidence="8">6.3.2.13</ecNumber>
    </recommendedName>
    <alternativeName>
        <fullName evidence="8">Meso-A2pm-adding enzyme</fullName>
    </alternativeName>
    <alternativeName>
        <fullName evidence="8">Meso-diaminopimelate-adding enzyme</fullName>
    </alternativeName>
    <alternativeName>
        <fullName evidence="8">UDP-MurNAc-L-Ala-D-Glu:meso-diaminopimelate ligase</fullName>
    </alternativeName>
    <alternativeName>
        <fullName evidence="8">UDP-MurNAc-tripeptide synthetase</fullName>
    </alternativeName>
    <alternativeName>
        <fullName evidence="8">UDP-N-acetylmuramyl-tripeptide synthetase</fullName>
    </alternativeName>
</protein>
<evidence type="ECO:0000259" key="12">
    <source>
        <dbReference type="Pfam" id="PF08245"/>
    </source>
</evidence>
<evidence type="ECO:0000256" key="2">
    <source>
        <dbReference type="ARBA" id="ARBA00005898"/>
    </source>
</evidence>
<keyword evidence="8" id="KW-0460">Magnesium</keyword>
<evidence type="ECO:0000256" key="7">
    <source>
        <dbReference type="ARBA" id="ARBA00023316"/>
    </source>
</evidence>
<organism evidence="13 14">
    <name type="scientific">Terrilactibacillus laevilacticus</name>
    <dbReference type="NCBI Taxonomy" id="1380157"/>
    <lineage>
        <taxon>Bacteria</taxon>
        <taxon>Bacillati</taxon>
        <taxon>Bacillota</taxon>
        <taxon>Bacilli</taxon>
        <taxon>Bacillales</taxon>
        <taxon>Bacillaceae</taxon>
        <taxon>Terrilactibacillus</taxon>
    </lineage>
</organism>
<dbReference type="RefSeq" id="WP_141189193.1">
    <property type="nucleotide sequence ID" value="NZ_JBHUMR010000008.1"/>
</dbReference>
<feature type="binding site" evidence="8">
    <location>
        <position position="178"/>
    </location>
    <ligand>
        <name>UDP-N-acetyl-alpha-D-muramoyl-L-alanyl-D-glutamate</name>
        <dbReference type="ChEBI" id="CHEBI:83900"/>
    </ligand>
</feature>
<accession>A0ABW5PQ16</accession>
<dbReference type="Pfam" id="PF02875">
    <property type="entry name" value="Mur_ligase_C"/>
    <property type="match status" value="1"/>
</dbReference>
<name>A0ABW5PQ16_9BACI</name>